<keyword evidence="3" id="KW-0812">Transmembrane</keyword>
<evidence type="ECO:0000256" key="2">
    <source>
        <dbReference type="ARBA" id="ARBA00022490"/>
    </source>
</evidence>
<keyword evidence="3" id="KW-1133">Transmembrane helix</keyword>
<organism evidence="4 5">
    <name type="scientific">Falco tinnunculus</name>
    <name type="common">Common kestrel</name>
    <dbReference type="NCBI Taxonomy" id="100819"/>
    <lineage>
        <taxon>Eukaryota</taxon>
        <taxon>Metazoa</taxon>
        <taxon>Chordata</taxon>
        <taxon>Craniata</taxon>
        <taxon>Vertebrata</taxon>
        <taxon>Euteleostomi</taxon>
        <taxon>Archelosauria</taxon>
        <taxon>Archosauria</taxon>
        <taxon>Dinosauria</taxon>
        <taxon>Saurischia</taxon>
        <taxon>Theropoda</taxon>
        <taxon>Coelurosauria</taxon>
        <taxon>Aves</taxon>
        <taxon>Neognathae</taxon>
        <taxon>Neoaves</taxon>
        <taxon>Telluraves</taxon>
        <taxon>Australaves</taxon>
        <taxon>Falconiformes</taxon>
        <taxon>Falconidae</taxon>
        <taxon>Falco</taxon>
    </lineage>
</organism>
<keyword evidence="3" id="KW-0472">Membrane</keyword>
<accession>A0A8C4XIE3</accession>
<reference evidence="4" key="1">
    <citation type="submission" date="2025-08" db="UniProtKB">
        <authorList>
            <consortium name="Ensembl"/>
        </authorList>
    </citation>
    <scope>IDENTIFICATION</scope>
</reference>
<dbReference type="OMA" id="CLYGAGP"/>
<dbReference type="PANTHER" id="PTHR45418">
    <property type="entry name" value="CANCER/TESTIS ANTIGEN 55"/>
    <property type="match status" value="1"/>
</dbReference>
<comment type="subcellular location">
    <subcellularLocation>
        <location evidence="1">Cytoplasm</location>
    </subcellularLocation>
</comment>
<dbReference type="OrthoDB" id="9361010at2759"/>
<dbReference type="GO" id="GO:0005737">
    <property type="term" value="C:cytoplasm"/>
    <property type="evidence" value="ECO:0007669"/>
    <property type="project" value="UniProtKB-SubCell"/>
</dbReference>
<evidence type="ECO:0000256" key="3">
    <source>
        <dbReference type="SAM" id="Phobius"/>
    </source>
</evidence>
<dbReference type="Proteomes" id="UP000694562">
    <property type="component" value="Unplaced"/>
</dbReference>
<evidence type="ECO:0000313" key="4">
    <source>
        <dbReference type="Ensembl" id="ENSFTIP00000000143.1"/>
    </source>
</evidence>
<keyword evidence="2" id="KW-0963">Cytoplasm</keyword>
<reference evidence="4" key="2">
    <citation type="submission" date="2025-09" db="UniProtKB">
        <authorList>
            <consortium name="Ensembl"/>
        </authorList>
    </citation>
    <scope>IDENTIFICATION</scope>
</reference>
<sequence length="209" mass="23922">MSTLLDAGDKELKTVQGVVTRFCHDYGMIDDMIIFTKDAVTKNMPLLVGQEVTATVEEDKTSGGLKAIRVRGEDKQWSRFLFSLEMFFWKNALFYIGFKPFEGDWVQAKYFINSTTWNSEAVAVRISSICGRSGTIDDSIFFTLDSLRLPDGYWPCRHDLVNAVVVESNRSYYLWRALCLVPISLIGFGPCFFLLSRRWGHLCLLKKQN</sequence>
<keyword evidence="5" id="KW-1185">Reference proteome</keyword>
<feature type="transmembrane region" description="Helical" evidence="3">
    <location>
        <begin position="173"/>
        <end position="195"/>
    </location>
</feature>
<protein>
    <submittedName>
        <fullName evidence="4">Uncharacterized protein</fullName>
    </submittedName>
</protein>
<dbReference type="Ensembl" id="ENSFTIT00000000155.1">
    <property type="protein sequence ID" value="ENSFTIP00000000143.1"/>
    <property type="gene ID" value="ENSFTIG00000000107.1"/>
</dbReference>
<evidence type="ECO:0000313" key="5">
    <source>
        <dbReference type="Proteomes" id="UP000694562"/>
    </source>
</evidence>
<dbReference type="AlphaFoldDB" id="A0A8C4XIE3"/>
<proteinExistence type="predicted"/>
<evidence type="ECO:0000256" key="1">
    <source>
        <dbReference type="ARBA" id="ARBA00004496"/>
    </source>
</evidence>
<dbReference type="PANTHER" id="PTHR45418:SF1">
    <property type="entry name" value="CANCER_TESTIS ANTIGEN 55"/>
    <property type="match status" value="1"/>
</dbReference>
<name>A0A8C4XIE3_FALTI</name>